<organism evidence="2 3">
    <name type="scientific">Oedothorax gibbosus</name>
    <dbReference type="NCBI Taxonomy" id="931172"/>
    <lineage>
        <taxon>Eukaryota</taxon>
        <taxon>Metazoa</taxon>
        <taxon>Ecdysozoa</taxon>
        <taxon>Arthropoda</taxon>
        <taxon>Chelicerata</taxon>
        <taxon>Arachnida</taxon>
        <taxon>Araneae</taxon>
        <taxon>Araneomorphae</taxon>
        <taxon>Entelegynae</taxon>
        <taxon>Araneoidea</taxon>
        <taxon>Linyphiidae</taxon>
        <taxon>Erigoninae</taxon>
        <taxon>Oedothorax</taxon>
    </lineage>
</organism>
<name>A0AAV6VDZ7_9ARAC</name>
<gene>
    <name evidence="2" type="ORF">JTE90_008187</name>
</gene>
<accession>A0AAV6VDZ7</accession>
<dbReference type="EMBL" id="JAFNEN010000095">
    <property type="protein sequence ID" value="KAG8195015.1"/>
    <property type="molecule type" value="Genomic_DNA"/>
</dbReference>
<keyword evidence="3" id="KW-1185">Reference proteome</keyword>
<comment type="caution">
    <text evidence="2">The sequence shown here is derived from an EMBL/GenBank/DDBJ whole genome shotgun (WGS) entry which is preliminary data.</text>
</comment>
<proteinExistence type="predicted"/>
<evidence type="ECO:0000313" key="2">
    <source>
        <dbReference type="EMBL" id="KAG8195015.1"/>
    </source>
</evidence>
<feature type="region of interest" description="Disordered" evidence="1">
    <location>
        <begin position="1"/>
        <end position="26"/>
    </location>
</feature>
<evidence type="ECO:0000313" key="3">
    <source>
        <dbReference type="Proteomes" id="UP000827092"/>
    </source>
</evidence>
<sequence length="79" mass="8592">MTYSLPPPNFPVKSNPPPPLSNIDRPRSLSNWKSALSFFAQGRGPLIEGNEELCLLPPCDHSFFTSAEDVAEMSTGTKG</sequence>
<evidence type="ECO:0000256" key="1">
    <source>
        <dbReference type="SAM" id="MobiDB-lite"/>
    </source>
</evidence>
<dbReference type="AlphaFoldDB" id="A0AAV6VDZ7"/>
<dbReference type="Proteomes" id="UP000827092">
    <property type="component" value="Unassembled WGS sequence"/>
</dbReference>
<reference evidence="2 3" key="1">
    <citation type="journal article" date="2022" name="Nat. Ecol. Evol.">
        <title>A masculinizing supergene underlies an exaggerated male reproductive morph in a spider.</title>
        <authorList>
            <person name="Hendrickx F."/>
            <person name="De Corte Z."/>
            <person name="Sonet G."/>
            <person name="Van Belleghem S.M."/>
            <person name="Kostlbacher S."/>
            <person name="Vangestel C."/>
        </authorList>
    </citation>
    <scope>NUCLEOTIDE SEQUENCE [LARGE SCALE GENOMIC DNA]</scope>
    <source>
        <strain evidence="2">W744_W776</strain>
    </source>
</reference>
<protein>
    <submittedName>
        <fullName evidence="2">Uncharacterized protein</fullName>
    </submittedName>
</protein>
<feature type="compositionally biased region" description="Pro residues" evidence="1">
    <location>
        <begin position="1"/>
        <end position="20"/>
    </location>
</feature>